<dbReference type="GO" id="GO:0005681">
    <property type="term" value="C:spliceosomal complex"/>
    <property type="evidence" value="ECO:0007669"/>
    <property type="project" value="UniProtKB-KW"/>
</dbReference>
<keyword evidence="3 7" id="KW-0507">mRNA processing</keyword>
<dbReference type="Proteomes" id="UP000008983">
    <property type="component" value="Unassembled WGS sequence"/>
</dbReference>
<feature type="compositionally biased region" description="Basic residues" evidence="8">
    <location>
        <begin position="379"/>
        <end position="445"/>
    </location>
</feature>
<evidence type="ECO:0000256" key="7">
    <source>
        <dbReference type="RuleBase" id="RU367025"/>
    </source>
</evidence>
<gene>
    <name evidence="9" type="ORF">IMG5_061130</name>
</gene>
<dbReference type="OMA" id="ERSHKHD"/>
<sequence>MDQQNHFNYLFQQNIDQNQFYNPYPPFQQQFQQQPYFQQQQYAQMHNQLQLITNLQFSDTLQIPGIMDPKEKRETQKKEKMIAHYIQLQNQKIAEQENDQECELIEYQPTGEKGDNIFQIWGDETSGNINPKLRTNIMNCSYFRIDLFSLKTYHEVIEEIQKNVNHAEPWARGATGVPSSMFCCLYKFMLMKLTVKQVRGLVEYKFSPMVRAAGFLYIRFCCDPKYMFAWFKKYLLDDEDFKPGADKNSPSMTIGDYVEGLLNNQEYYNTRLPRIPTKYETKLKAKLIINQEKRNRKKRNLDSLDYFTKERKVKAISRQDEEWHEGIVEKVEGKLIMVRFIPNREMNFEGCNELVNLGEIELLGQNEYEDNKKIENKKQSKSKSKSVRKSQSRSRSKKRSSSKKRKHKKQKNTSHLHKRSKKISKRSRSYKRERRSRSNSNKRIRKQETMREREQRLEKQIIQENANKAVAYSKSDVARIPQSYKTSLSGNHPKGSLINRLPSPTKKEEFVETIIPSVIENRQKKKEDDAKNKPQPSEKQLQNTRQVMEIYGDASTKGQIITYNKQARDYA</sequence>
<feature type="compositionally biased region" description="Polar residues" evidence="8">
    <location>
        <begin position="534"/>
        <end position="544"/>
    </location>
</feature>
<comment type="subcellular location">
    <subcellularLocation>
        <location evidence="1 7">Nucleus</location>
    </subcellularLocation>
</comment>
<evidence type="ECO:0000256" key="4">
    <source>
        <dbReference type="ARBA" id="ARBA00022728"/>
    </source>
</evidence>
<evidence type="ECO:0000256" key="3">
    <source>
        <dbReference type="ARBA" id="ARBA00022664"/>
    </source>
</evidence>
<dbReference type="EMBL" id="GL983508">
    <property type="protein sequence ID" value="EGR33114.1"/>
    <property type="molecule type" value="Genomic_DNA"/>
</dbReference>
<evidence type="ECO:0000256" key="1">
    <source>
        <dbReference type="ARBA" id="ARBA00004123"/>
    </source>
</evidence>
<dbReference type="InParanoid" id="G0QNS3"/>
<dbReference type="PANTHER" id="PTHR23142">
    <property type="entry name" value="PRE-MRNA-SPLICING FACTOR 38A-RELATED"/>
    <property type="match status" value="1"/>
</dbReference>
<proteinExistence type="inferred from homology"/>
<dbReference type="RefSeq" id="XP_004037100.1">
    <property type="nucleotide sequence ID" value="XM_004037052.1"/>
</dbReference>
<evidence type="ECO:0000256" key="5">
    <source>
        <dbReference type="ARBA" id="ARBA00023187"/>
    </source>
</evidence>
<dbReference type="Pfam" id="PF03371">
    <property type="entry name" value="PRP38"/>
    <property type="match status" value="1"/>
</dbReference>
<evidence type="ECO:0000313" key="9">
    <source>
        <dbReference type="EMBL" id="EGR33114.1"/>
    </source>
</evidence>
<name>G0QNS3_ICHMU</name>
<evidence type="ECO:0000313" key="10">
    <source>
        <dbReference type="Proteomes" id="UP000008983"/>
    </source>
</evidence>
<feature type="region of interest" description="Disordered" evidence="8">
    <location>
        <begin position="484"/>
        <end position="544"/>
    </location>
</feature>
<keyword evidence="10" id="KW-1185">Reference proteome</keyword>
<protein>
    <recommendedName>
        <fullName evidence="7">Pre-mRNA-splicing factor 38</fullName>
    </recommendedName>
</protein>
<dbReference type="AlphaFoldDB" id="G0QNS3"/>
<accession>G0QNS3</accession>
<organism evidence="9 10">
    <name type="scientific">Ichthyophthirius multifiliis</name>
    <name type="common">White spot disease agent</name>
    <name type="synonym">Ich</name>
    <dbReference type="NCBI Taxonomy" id="5932"/>
    <lineage>
        <taxon>Eukaryota</taxon>
        <taxon>Sar</taxon>
        <taxon>Alveolata</taxon>
        <taxon>Ciliophora</taxon>
        <taxon>Intramacronucleata</taxon>
        <taxon>Oligohymenophorea</taxon>
        <taxon>Hymenostomatida</taxon>
        <taxon>Ophryoglenina</taxon>
        <taxon>Ichthyophthirius</taxon>
    </lineage>
</organism>
<evidence type="ECO:0000256" key="6">
    <source>
        <dbReference type="ARBA" id="ARBA00023242"/>
    </source>
</evidence>
<feature type="compositionally biased region" description="Basic and acidic residues" evidence="8">
    <location>
        <begin position="446"/>
        <end position="455"/>
    </location>
</feature>
<dbReference type="eggNOG" id="KOG2888">
    <property type="taxonomic scope" value="Eukaryota"/>
</dbReference>
<dbReference type="GeneID" id="14909307"/>
<comment type="similarity">
    <text evidence="2 7">Belongs to the PRP38 family.</text>
</comment>
<keyword evidence="4 7" id="KW-0747">Spliceosome</keyword>
<comment type="function">
    <text evidence="7">Required for pre-mRNA splicing.</text>
</comment>
<keyword evidence="5 7" id="KW-0508">mRNA splicing</keyword>
<evidence type="ECO:0000256" key="2">
    <source>
        <dbReference type="ARBA" id="ARBA00006164"/>
    </source>
</evidence>
<feature type="region of interest" description="Disordered" evidence="8">
    <location>
        <begin position="371"/>
        <end position="455"/>
    </location>
</feature>
<feature type="compositionally biased region" description="Basic and acidic residues" evidence="8">
    <location>
        <begin position="521"/>
        <end position="532"/>
    </location>
</feature>
<dbReference type="STRING" id="857967.G0QNS3"/>
<dbReference type="GO" id="GO:0000398">
    <property type="term" value="P:mRNA splicing, via spliceosome"/>
    <property type="evidence" value="ECO:0007669"/>
    <property type="project" value="UniProtKB-UniRule"/>
</dbReference>
<dbReference type="OrthoDB" id="3881at2759"/>
<reference evidence="9 10" key="1">
    <citation type="submission" date="2011-07" db="EMBL/GenBank/DDBJ databases">
        <authorList>
            <person name="Coyne R."/>
            <person name="Brami D."/>
            <person name="Johnson J."/>
            <person name="Hostetler J."/>
            <person name="Hannick L."/>
            <person name="Clark T."/>
            <person name="Cassidy-Hanley D."/>
            <person name="Inman J."/>
        </authorList>
    </citation>
    <scope>NUCLEOTIDE SEQUENCE [LARGE SCALE GENOMIC DNA]</scope>
    <source>
        <strain evidence="9 10">G5</strain>
    </source>
</reference>
<keyword evidence="6 7" id="KW-0539">Nucleus</keyword>
<evidence type="ECO:0000256" key="8">
    <source>
        <dbReference type="SAM" id="MobiDB-lite"/>
    </source>
</evidence>
<dbReference type="InterPro" id="IPR005037">
    <property type="entry name" value="PRP38"/>
</dbReference>